<dbReference type="VEuPathDB" id="FungiDB:FUN_001041"/>
<evidence type="ECO:0000313" key="8">
    <source>
        <dbReference type="Proteomes" id="UP000233469"/>
    </source>
</evidence>
<dbReference type="VEuPathDB" id="FungiDB:RhiirA1_380943"/>
<dbReference type="EMBL" id="LLXL01002631">
    <property type="protein sequence ID" value="PKK60335.1"/>
    <property type="molecule type" value="Genomic_DNA"/>
</dbReference>
<keyword evidence="4 6" id="KW-0009">Actin-binding</keyword>
<dbReference type="Proteomes" id="UP000233469">
    <property type="component" value="Unassembled WGS sequence"/>
</dbReference>
<dbReference type="GO" id="GO:0034314">
    <property type="term" value="P:Arp2/3 complex-mediated actin nucleation"/>
    <property type="evidence" value="ECO:0007669"/>
    <property type="project" value="InterPro"/>
</dbReference>
<organism evidence="7 8">
    <name type="scientific">Rhizophagus irregularis</name>
    <dbReference type="NCBI Taxonomy" id="588596"/>
    <lineage>
        <taxon>Eukaryota</taxon>
        <taxon>Fungi</taxon>
        <taxon>Fungi incertae sedis</taxon>
        <taxon>Mucoromycota</taxon>
        <taxon>Glomeromycotina</taxon>
        <taxon>Glomeromycetes</taxon>
        <taxon>Glomerales</taxon>
        <taxon>Glomeraceae</taxon>
        <taxon>Rhizophagus</taxon>
    </lineage>
</organism>
<dbReference type="GO" id="GO:0003779">
    <property type="term" value="F:actin binding"/>
    <property type="evidence" value="ECO:0007669"/>
    <property type="project" value="UniProtKB-KW"/>
</dbReference>
<gene>
    <name evidence="7" type="ORF">RhiirC2_793473</name>
</gene>
<evidence type="ECO:0000256" key="2">
    <source>
        <dbReference type="ARBA" id="ARBA00007192"/>
    </source>
</evidence>
<dbReference type="Pfam" id="PF04045">
    <property type="entry name" value="P34-Arc"/>
    <property type="match status" value="1"/>
</dbReference>
<reference evidence="7 8" key="1">
    <citation type="submission" date="2016-04" db="EMBL/GenBank/DDBJ databases">
        <title>Genome analyses suggest a sexual origin of heterokaryosis in a supposedly ancient asexual fungus.</title>
        <authorList>
            <person name="Ropars J."/>
            <person name="Sedzielewska K."/>
            <person name="Noel J."/>
            <person name="Charron P."/>
            <person name="Farinelli L."/>
            <person name="Marton T."/>
            <person name="Kruger M."/>
            <person name="Pelin A."/>
            <person name="Brachmann A."/>
            <person name="Corradi N."/>
        </authorList>
    </citation>
    <scope>NUCLEOTIDE SEQUENCE [LARGE SCALE GENOMIC DNA]</scope>
    <source>
        <strain evidence="7 8">C2</strain>
    </source>
</reference>
<evidence type="ECO:0000256" key="3">
    <source>
        <dbReference type="ARBA" id="ARBA00022490"/>
    </source>
</evidence>
<dbReference type="VEuPathDB" id="FungiDB:RhiirFUN_018504"/>
<evidence type="ECO:0000256" key="5">
    <source>
        <dbReference type="ARBA" id="ARBA00023212"/>
    </source>
</evidence>
<keyword evidence="3 6" id="KW-0963">Cytoplasm</keyword>
<comment type="subunit">
    <text evidence="6">Component of the Arp2/3 complex.</text>
</comment>
<dbReference type="SUPFAM" id="SSF69645">
    <property type="entry name" value="Arp2/3 complex subunits"/>
    <property type="match status" value="1"/>
</dbReference>
<dbReference type="Gene3D" id="3.30.1460.20">
    <property type="match status" value="1"/>
</dbReference>
<evidence type="ECO:0000256" key="4">
    <source>
        <dbReference type="ARBA" id="ARBA00023203"/>
    </source>
</evidence>
<dbReference type="InterPro" id="IPR034666">
    <property type="entry name" value="ARPC2/4"/>
</dbReference>
<comment type="function">
    <text evidence="6">Functions as actin-binding component of the Arp2/3 complex which is involved in regulation of actin polymerization and together with an activating nucleation-promoting factor (NPF) mediates the formation of branched actin networks.</text>
</comment>
<dbReference type="AlphaFoldDB" id="A0A2N1MFB1"/>
<reference evidence="7 8" key="2">
    <citation type="submission" date="2017-10" db="EMBL/GenBank/DDBJ databases">
        <title>Extensive intraspecific genome diversity in a model arbuscular mycorrhizal fungus.</title>
        <authorList>
            <person name="Chen E.C.H."/>
            <person name="Morin E."/>
            <person name="Baudet D."/>
            <person name="Noel J."/>
            <person name="Ndikumana S."/>
            <person name="Charron P."/>
            <person name="St-Onge C."/>
            <person name="Giorgi J."/>
            <person name="Grigoriev I.V."/>
            <person name="Roux C."/>
            <person name="Martin F.M."/>
            <person name="Corradi N."/>
        </authorList>
    </citation>
    <scope>NUCLEOTIDE SEQUENCE [LARGE SCALE GENOMIC DNA]</scope>
    <source>
        <strain evidence="7 8">C2</strain>
    </source>
</reference>
<dbReference type="GO" id="GO:0030041">
    <property type="term" value="P:actin filament polymerization"/>
    <property type="evidence" value="ECO:0007669"/>
    <property type="project" value="InterPro"/>
</dbReference>
<accession>A0A2N1MFB1</accession>
<evidence type="ECO:0000313" key="7">
    <source>
        <dbReference type="EMBL" id="PKK60335.1"/>
    </source>
</evidence>
<dbReference type="InterPro" id="IPR007188">
    <property type="entry name" value="ARPC2"/>
</dbReference>
<evidence type="ECO:0000256" key="6">
    <source>
        <dbReference type="RuleBase" id="RU364015"/>
    </source>
</evidence>
<proteinExistence type="inferred from homology"/>
<sequence length="76" mass="9162">MLQREYGPYCVPKEDMKLTLIKFERAFEQQARFEDEKQPNLKPDLMQIHYRNQEAISIQAQFDRVIVIFTTLLKDI</sequence>
<evidence type="ECO:0000256" key="1">
    <source>
        <dbReference type="ARBA" id="ARBA00004245"/>
    </source>
</evidence>
<protein>
    <recommendedName>
        <fullName evidence="6">Arp2/3 complex 34 kDa subunit</fullName>
    </recommendedName>
</protein>
<keyword evidence="5 6" id="KW-0206">Cytoskeleton</keyword>
<comment type="similarity">
    <text evidence="2 6">Belongs to the ARPC2 family.</text>
</comment>
<name>A0A2N1MFB1_9GLOM</name>
<dbReference type="GO" id="GO:0005885">
    <property type="term" value="C:Arp2/3 protein complex"/>
    <property type="evidence" value="ECO:0007669"/>
    <property type="project" value="InterPro"/>
</dbReference>
<comment type="subcellular location">
    <subcellularLocation>
        <location evidence="1 6">Cytoplasm</location>
        <location evidence="1 6">Cytoskeleton</location>
    </subcellularLocation>
</comment>
<comment type="caution">
    <text evidence="7">The sequence shown here is derived from an EMBL/GenBank/DDBJ whole genome shotgun (WGS) entry which is preliminary data.</text>
</comment>